<accession>R0LSZ0</accession>
<proteinExistence type="predicted"/>
<organism evidence="1 2">
    <name type="scientific">Anas platyrhynchos</name>
    <name type="common">Mallard</name>
    <name type="synonym">Anas boschas</name>
    <dbReference type="NCBI Taxonomy" id="8839"/>
    <lineage>
        <taxon>Eukaryota</taxon>
        <taxon>Metazoa</taxon>
        <taxon>Chordata</taxon>
        <taxon>Craniata</taxon>
        <taxon>Vertebrata</taxon>
        <taxon>Euteleostomi</taxon>
        <taxon>Archelosauria</taxon>
        <taxon>Archosauria</taxon>
        <taxon>Dinosauria</taxon>
        <taxon>Saurischia</taxon>
        <taxon>Theropoda</taxon>
        <taxon>Coelurosauria</taxon>
        <taxon>Aves</taxon>
        <taxon>Neognathae</taxon>
        <taxon>Galloanserae</taxon>
        <taxon>Anseriformes</taxon>
        <taxon>Anatidae</taxon>
        <taxon>Anatinae</taxon>
        <taxon>Anas</taxon>
    </lineage>
</organism>
<dbReference type="AlphaFoldDB" id="R0LSZ0"/>
<reference evidence="2" key="1">
    <citation type="journal article" date="2013" name="Nat. Genet.">
        <title>The duck genome and transcriptome provide insight into an avian influenza virus reservoir species.</title>
        <authorList>
            <person name="Huang Y."/>
            <person name="Li Y."/>
            <person name="Burt D.W."/>
            <person name="Chen H."/>
            <person name="Zhang Y."/>
            <person name="Qian W."/>
            <person name="Kim H."/>
            <person name="Gan S."/>
            <person name="Zhao Y."/>
            <person name="Li J."/>
            <person name="Yi K."/>
            <person name="Feng H."/>
            <person name="Zhu P."/>
            <person name="Li B."/>
            <person name="Liu Q."/>
            <person name="Fairley S."/>
            <person name="Magor K.E."/>
            <person name="Du Z."/>
            <person name="Hu X."/>
            <person name="Goodman L."/>
            <person name="Tafer H."/>
            <person name="Vignal A."/>
            <person name="Lee T."/>
            <person name="Kim K.W."/>
            <person name="Sheng Z."/>
            <person name="An Y."/>
            <person name="Searle S."/>
            <person name="Herrero J."/>
            <person name="Groenen M.A."/>
            <person name="Crooijmans R.P."/>
            <person name="Faraut T."/>
            <person name="Cai Q."/>
            <person name="Webster R.G."/>
            <person name="Aldridge J.R."/>
            <person name="Warren W.C."/>
            <person name="Bartschat S."/>
            <person name="Kehr S."/>
            <person name="Marz M."/>
            <person name="Stadler P.F."/>
            <person name="Smith J."/>
            <person name="Kraus R.H."/>
            <person name="Zhao Y."/>
            <person name="Ren L."/>
            <person name="Fei J."/>
            <person name="Morisson M."/>
            <person name="Kaiser P."/>
            <person name="Griffin D.K."/>
            <person name="Rao M."/>
            <person name="Pitel F."/>
            <person name="Wang J."/>
            <person name="Li N."/>
        </authorList>
    </citation>
    <scope>NUCLEOTIDE SEQUENCE [LARGE SCALE GENOMIC DNA]</scope>
</reference>
<dbReference type="EMBL" id="KB742851">
    <property type="protein sequence ID" value="EOB03528.1"/>
    <property type="molecule type" value="Genomic_DNA"/>
</dbReference>
<name>R0LSZ0_ANAPL</name>
<keyword evidence="2" id="KW-1185">Reference proteome</keyword>
<protein>
    <submittedName>
        <fullName evidence="1">Uncharacterized protein</fullName>
    </submittedName>
</protein>
<evidence type="ECO:0000313" key="2">
    <source>
        <dbReference type="Proteomes" id="UP000296049"/>
    </source>
</evidence>
<dbReference type="Proteomes" id="UP000296049">
    <property type="component" value="Unassembled WGS sequence"/>
</dbReference>
<gene>
    <name evidence="1" type="ORF">Anapl_10715</name>
</gene>
<evidence type="ECO:0000313" key="1">
    <source>
        <dbReference type="EMBL" id="EOB03528.1"/>
    </source>
</evidence>
<sequence length="241" mass="26352">MPALKAEKQLAFLCKGPLRVMSMQVLLFSSKKAGTDTYGVTAFLMEITYELGGYLSQHVLMHRNPECIKPPLSMTIKVQQVQALLPILRLAEALLSTQPICSFIELQHFSSAWGPEQMRIAHGCTSSARRSTSPQGARQSSPTAVVFRCRGAVDATFCFWRSSASSRRVRIFALRTQLRVATRALPAPGGSRARLAGAQLLPPCRAGSHGNFLTSIKGKQASKKLRCVSILLCGAWHLEVV</sequence>